<evidence type="ECO:0000313" key="2">
    <source>
        <dbReference type="Proteomes" id="UP000187209"/>
    </source>
</evidence>
<dbReference type="Proteomes" id="UP000187209">
    <property type="component" value="Unassembled WGS sequence"/>
</dbReference>
<proteinExistence type="predicted"/>
<evidence type="ECO:0000313" key="1">
    <source>
        <dbReference type="EMBL" id="OMJ86300.1"/>
    </source>
</evidence>
<protein>
    <submittedName>
        <fullName evidence="1">Uncharacterized protein</fullName>
    </submittedName>
</protein>
<dbReference type="EMBL" id="MPUH01000210">
    <property type="protein sequence ID" value="OMJ86300.1"/>
    <property type="molecule type" value="Genomic_DNA"/>
</dbReference>
<gene>
    <name evidence="1" type="ORF">SteCoe_12212</name>
</gene>
<dbReference type="AlphaFoldDB" id="A0A1R2CBG2"/>
<name>A0A1R2CBG2_9CILI</name>
<reference evidence="1 2" key="1">
    <citation type="submission" date="2016-11" db="EMBL/GenBank/DDBJ databases">
        <title>The macronuclear genome of Stentor coeruleus: a giant cell with tiny introns.</title>
        <authorList>
            <person name="Slabodnick M."/>
            <person name="Ruby J.G."/>
            <person name="Reiff S.B."/>
            <person name="Swart E.C."/>
            <person name="Gosai S."/>
            <person name="Prabakaran S."/>
            <person name="Witkowska E."/>
            <person name="Larue G.E."/>
            <person name="Fisher S."/>
            <person name="Freeman R.M."/>
            <person name="Gunawardena J."/>
            <person name="Chu W."/>
            <person name="Stover N.A."/>
            <person name="Gregory B.D."/>
            <person name="Nowacki M."/>
            <person name="Derisi J."/>
            <person name="Roy S.W."/>
            <person name="Marshall W.F."/>
            <person name="Sood P."/>
        </authorList>
    </citation>
    <scope>NUCLEOTIDE SEQUENCE [LARGE SCALE GENOMIC DNA]</scope>
    <source>
        <strain evidence="1">WM001</strain>
    </source>
</reference>
<comment type="caution">
    <text evidence="1">The sequence shown here is derived from an EMBL/GenBank/DDBJ whole genome shotgun (WGS) entry which is preliminary data.</text>
</comment>
<keyword evidence="2" id="KW-1185">Reference proteome</keyword>
<sequence length="189" mass="22455">MGICFSNNFRKINDFTVLPSNNFHDIQKILINFIHSFHSIKRSCVIGYNVSIQKNFRQPAEILLKKRRYIKSCLKALRDYIKKLDYAIEFHISGNEKANIIHEIQIMITNFDFGIVVNDVRDIINPNTDPLYLKKVDEIIEKKDTSINMEEIHHEINVRILQTKDQLDERLCFRRKYNRSCNDFYSKAL</sequence>
<accession>A0A1R2CBG2</accession>
<organism evidence="1 2">
    <name type="scientific">Stentor coeruleus</name>
    <dbReference type="NCBI Taxonomy" id="5963"/>
    <lineage>
        <taxon>Eukaryota</taxon>
        <taxon>Sar</taxon>
        <taxon>Alveolata</taxon>
        <taxon>Ciliophora</taxon>
        <taxon>Postciliodesmatophora</taxon>
        <taxon>Heterotrichea</taxon>
        <taxon>Heterotrichida</taxon>
        <taxon>Stentoridae</taxon>
        <taxon>Stentor</taxon>
    </lineage>
</organism>